<dbReference type="EMBL" id="JAXIOK010000012">
    <property type="protein sequence ID" value="KAK4757474.1"/>
    <property type="molecule type" value="Genomic_DNA"/>
</dbReference>
<dbReference type="AlphaFoldDB" id="A0AAN7Q1N4"/>
<dbReference type="Proteomes" id="UP001345219">
    <property type="component" value="Chromosome 15"/>
</dbReference>
<reference evidence="2 3" key="1">
    <citation type="journal article" date="2023" name="Hortic Res">
        <title>Pangenome of water caltrop reveals structural variations and asymmetric subgenome divergence after allopolyploidization.</title>
        <authorList>
            <person name="Zhang X."/>
            <person name="Chen Y."/>
            <person name="Wang L."/>
            <person name="Yuan Y."/>
            <person name="Fang M."/>
            <person name="Shi L."/>
            <person name="Lu R."/>
            <person name="Comes H.P."/>
            <person name="Ma Y."/>
            <person name="Chen Y."/>
            <person name="Huang G."/>
            <person name="Zhou Y."/>
            <person name="Zheng Z."/>
            <person name="Qiu Y."/>
        </authorList>
    </citation>
    <scope>NUCLEOTIDE SEQUENCE [LARGE SCALE GENOMIC DNA]</scope>
    <source>
        <tissue evidence="2">Roots</tissue>
    </source>
</reference>
<accession>A0AAN7Q1N4</accession>
<organism evidence="2 3">
    <name type="scientific">Trapa incisa</name>
    <dbReference type="NCBI Taxonomy" id="236973"/>
    <lineage>
        <taxon>Eukaryota</taxon>
        <taxon>Viridiplantae</taxon>
        <taxon>Streptophyta</taxon>
        <taxon>Embryophyta</taxon>
        <taxon>Tracheophyta</taxon>
        <taxon>Spermatophyta</taxon>
        <taxon>Magnoliopsida</taxon>
        <taxon>eudicotyledons</taxon>
        <taxon>Gunneridae</taxon>
        <taxon>Pentapetalae</taxon>
        <taxon>rosids</taxon>
        <taxon>malvids</taxon>
        <taxon>Myrtales</taxon>
        <taxon>Lythraceae</taxon>
        <taxon>Trapa</taxon>
    </lineage>
</organism>
<protein>
    <submittedName>
        <fullName evidence="2">Uncharacterized protein</fullName>
    </submittedName>
</protein>
<evidence type="ECO:0000256" key="1">
    <source>
        <dbReference type="SAM" id="MobiDB-lite"/>
    </source>
</evidence>
<keyword evidence="3" id="KW-1185">Reference proteome</keyword>
<name>A0AAN7Q1N4_9MYRT</name>
<evidence type="ECO:0000313" key="2">
    <source>
        <dbReference type="EMBL" id="KAK4757474.1"/>
    </source>
</evidence>
<proteinExistence type="predicted"/>
<evidence type="ECO:0000313" key="3">
    <source>
        <dbReference type="Proteomes" id="UP001345219"/>
    </source>
</evidence>
<gene>
    <name evidence="2" type="ORF">SAY87_018775</name>
</gene>
<sequence length="92" mass="10056">MKFFGANSLGNIVLVSMSPSFALCNFNVTGFFGRTIFIQKGGDGNGRLHQNRLIKSSSLGMTVLASTMEQQQGNNAVEVEEESKGQYCRWSS</sequence>
<feature type="region of interest" description="Disordered" evidence="1">
    <location>
        <begin position="72"/>
        <end position="92"/>
    </location>
</feature>
<comment type="caution">
    <text evidence="2">The sequence shown here is derived from an EMBL/GenBank/DDBJ whole genome shotgun (WGS) entry which is preliminary data.</text>
</comment>